<reference evidence="1 2" key="1">
    <citation type="journal article" date="2024" name="bioRxiv">
        <title>A reference genome for Trichogramma kaykai: A tiny desert-dwelling parasitoid wasp with competing sex-ratio distorters.</title>
        <authorList>
            <person name="Culotta J."/>
            <person name="Lindsey A.R."/>
        </authorList>
    </citation>
    <scope>NUCLEOTIDE SEQUENCE [LARGE SCALE GENOMIC DNA]</scope>
    <source>
        <strain evidence="1 2">KSX58</strain>
    </source>
</reference>
<evidence type="ECO:0000313" key="2">
    <source>
        <dbReference type="Proteomes" id="UP001627154"/>
    </source>
</evidence>
<proteinExistence type="predicted"/>
<dbReference type="Proteomes" id="UP001627154">
    <property type="component" value="Unassembled WGS sequence"/>
</dbReference>
<organism evidence="1 2">
    <name type="scientific">Trichogramma kaykai</name>
    <dbReference type="NCBI Taxonomy" id="54128"/>
    <lineage>
        <taxon>Eukaryota</taxon>
        <taxon>Metazoa</taxon>
        <taxon>Ecdysozoa</taxon>
        <taxon>Arthropoda</taxon>
        <taxon>Hexapoda</taxon>
        <taxon>Insecta</taxon>
        <taxon>Pterygota</taxon>
        <taxon>Neoptera</taxon>
        <taxon>Endopterygota</taxon>
        <taxon>Hymenoptera</taxon>
        <taxon>Apocrita</taxon>
        <taxon>Proctotrupomorpha</taxon>
        <taxon>Chalcidoidea</taxon>
        <taxon>Trichogrammatidae</taxon>
        <taxon>Trichogramma</taxon>
    </lineage>
</organism>
<accession>A0ABD2W7Z3</accession>
<sequence>MAYLPYSLNPPSPQPSYPVLFAVSEGSVSLPSTFTLTRPRPYAIVKSRSWSFLTEDSGRPSTKVLIGSCPSLAGTSLYTRQCSVPNPGQRRSMRWKIVLLSNLVDIVMIAL</sequence>
<protein>
    <submittedName>
        <fullName evidence="1">Uncharacterized protein</fullName>
    </submittedName>
</protein>
<evidence type="ECO:0000313" key="1">
    <source>
        <dbReference type="EMBL" id="KAL3388695.1"/>
    </source>
</evidence>
<dbReference type="AlphaFoldDB" id="A0ABD2W7Z3"/>
<comment type="caution">
    <text evidence="1">The sequence shown here is derived from an EMBL/GenBank/DDBJ whole genome shotgun (WGS) entry which is preliminary data.</text>
</comment>
<gene>
    <name evidence="1" type="ORF">TKK_016128</name>
</gene>
<dbReference type="EMBL" id="JBJJXI010000128">
    <property type="protein sequence ID" value="KAL3388695.1"/>
    <property type="molecule type" value="Genomic_DNA"/>
</dbReference>
<keyword evidence="2" id="KW-1185">Reference proteome</keyword>
<name>A0ABD2W7Z3_9HYME</name>